<comment type="caution">
    <text evidence="3">The sequence shown here is derived from an EMBL/GenBank/DDBJ whole genome shotgun (WGS) entry which is preliminary data.</text>
</comment>
<evidence type="ECO:0000313" key="3">
    <source>
        <dbReference type="EMBL" id="PZR53231.1"/>
    </source>
</evidence>
<gene>
    <name evidence="3" type="ORF">DNL40_09420</name>
</gene>
<dbReference type="EMBL" id="QKWH01000005">
    <property type="protein sequence ID" value="PZR53231.1"/>
    <property type="molecule type" value="Genomic_DNA"/>
</dbReference>
<accession>A0A2W5YFD7</accession>
<evidence type="ECO:0000256" key="1">
    <source>
        <dbReference type="SAM" id="Phobius"/>
    </source>
</evidence>
<keyword evidence="1" id="KW-0472">Membrane</keyword>
<organism evidence="3 4">
    <name type="scientific">Xylanimonas oleitrophica</name>
    <dbReference type="NCBI Taxonomy" id="2607479"/>
    <lineage>
        <taxon>Bacteria</taxon>
        <taxon>Bacillati</taxon>
        <taxon>Actinomycetota</taxon>
        <taxon>Actinomycetes</taxon>
        <taxon>Micrococcales</taxon>
        <taxon>Promicromonosporaceae</taxon>
        <taxon>Xylanimonas</taxon>
    </lineage>
</organism>
<proteinExistence type="predicted"/>
<dbReference type="InterPro" id="IPR019251">
    <property type="entry name" value="DUF2231_TM"/>
</dbReference>
<feature type="transmembrane region" description="Helical" evidence="1">
    <location>
        <begin position="85"/>
        <end position="105"/>
    </location>
</feature>
<evidence type="ECO:0000259" key="2">
    <source>
        <dbReference type="Pfam" id="PF09990"/>
    </source>
</evidence>
<reference evidence="3 4" key="1">
    <citation type="submission" date="2018-06" db="EMBL/GenBank/DDBJ databases">
        <title>Whole genome sequencing of a novel hydrocarbon degrading bacterial strain, PW21 isolated from oil contaminated produced water sample.</title>
        <authorList>
            <person name="Nagkirti P."/>
            <person name="Shaikh A."/>
            <person name="Gowdaman V."/>
            <person name="Engineer A.E."/>
            <person name="Dagar S."/>
            <person name="Dhakephalkar P.K."/>
        </authorList>
    </citation>
    <scope>NUCLEOTIDE SEQUENCE [LARGE SCALE GENOMIC DNA]</scope>
    <source>
        <strain evidence="3 4">PW21</strain>
    </source>
</reference>
<feature type="transmembrane region" description="Helical" evidence="1">
    <location>
        <begin position="148"/>
        <end position="168"/>
    </location>
</feature>
<protein>
    <recommendedName>
        <fullName evidence="2">DUF2231 domain-containing protein</fullName>
    </recommendedName>
</protein>
<dbReference type="Pfam" id="PF09990">
    <property type="entry name" value="DUF2231"/>
    <property type="match status" value="1"/>
</dbReference>
<name>A0A2W5YFD7_9MICO</name>
<keyword evidence="1" id="KW-1133">Transmembrane helix</keyword>
<feature type="domain" description="DUF2231" evidence="2">
    <location>
        <begin position="49"/>
        <end position="167"/>
    </location>
</feature>
<evidence type="ECO:0000313" key="4">
    <source>
        <dbReference type="Proteomes" id="UP000248783"/>
    </source>
</evidence>
<keyword evidence="1" id="KW-0812">Transmembrane</keyword>
<sequence>MPTPPPARLTERLEENTGLDALTERLQAVAATVLPSGRLLEELRGRSLGHAVHPIMTDAPLGAWIGATLLDLTGAEKHAVASRRLIGAGVLLVAPTALTGLADWAGLRSRRSSRVGAVHAVLNAVAGGTYAVSWLLRRRGHTKAGVAVSLAAGVVVTASGYLGGHLTLARSEPDSSAP</sequence>
<feature type="transmembrane region" description="Helical" evidence="1">
    <location>
        <begin position="117"/>
        <end position="136"/>
    </location>
</feature>
<dbReference type="Proteomes" id="UP000248783">
    <property type="component" value="Unassembled WGS sequence"/>
</dbReference>
<keyword evidence="4" id="KW-1185">Reference proteome</keyword>
<dbReference type="AlphaFoldDB" id="A0A2W5YFD7"/>